<dbReference type="Pfam" id="PF01314">
    <property type="entry name" value="AFOR_C"/>
    <property type="match status" value="1"/>
</dbReference>
<comment type="caution">
    <text evidence="2">The sequence shown here is derived from an EMBL/GenBank/DDBJ whole genome shotgun (WGS) entry which is preliminary data.</text>
</comment>
<dbReference type="InterPro" id="IPR001203">
    <property type="entry name" value="OxRdtase_Ald_Fedxn_C"/>
</dbReference>
<feature type="domain" description="Aldehyde ferredoxin oxidoreductase C-terminal" evidence="1">
    <location>
        <begin position="1"/>
        <end position="248"/>
    </location>
</feature>
<feature type="non-terminal residue" evidence="2">
    <location>
        <position position="1"/>
    </location>
</feature>
<dbReference type="GO" id="GO:0051536">
    <property type="term" value="F:iron-sulfur cluster binding"/>
    <property type="evidence" value="ECO:0007669"/>
    <property type="project" value="InterPro"/>
</dbReference>
<organism evidence="2">
    <name type="scientific">marine sediment metagenome</name>
    <dbReference type="NCBI Taxonomy" id="412755"/>
    <lineage>
        <taxon>unclassified sequences</taxon>
        <taxon>metagenomes</taxon>
        <taxon>ecological metagenomes</taxon>
    </lineage>
</organism>
<feature type="non-terminal residue" evidence="2">
    <location>
        <position position="249"/>
    </location>
</feature>
<proteinExistence type="predicted"/>
<dbReference type="PANTHER" id="PTHR30038">
    <property type="entry name" value="ALDEHYDE FERREDOXIN OXIDOREDUCTASE"/>
    <property type="match status" value="1"/>
</dbReference>
<gene>
    <name evidence="2" type="ORF">S01H1_67840</name>
</gene>
<dbReference type="InterPro" id="IPR051919">
    <property type="entry name" value="W-dependent_AOR"/>
</dbReference>
<dbReference type="SUPFAM" id="SSF48310">
    <property type="entry name" value="Aldehyde ferredoxin oxidoreductase, C-terminal domains"/>
    <property type="match status" value="1"/>
</dbReference>
<dbReference type="InterPro" id="IPR013984">
    <property type="entry name" value="Ald_Fedxn_OxRdtase_dom2"/>
</dbReference>
<dbReference type="GO" id="GO:0009055">
    <property type="term" value="F:electron transfer activity"/>
    <property type="evidence" value="ECO:0007669"/>
    <property type="project" value="InterPro"/>
</dbReference>
<evidence type="ECO:0000259" key="1">
    <source>
        <dbReference type="Pfam" id="PF01314"/>
    </source>
</evidence>
<dbReference type="InterPro" id="IPR036021">
    <property type="entry name" value="Tungsten_al_ferr_oxy-like_C"/>
</dbReference>
<name>X0XCZ5_9ZZZZ</name>
<dbReference type="Gene3D" id="1.10.569.10">
    <property type="entry name" value="Aldehyde Ferredoxin Oxidoreductase Protein, subunit A, domain 2"/>
    <property type="match status" value="1"/>
</dbReference>
<sequence>CYACPIRCKQECAGGKYDIDPIYGGPEYETSGAFGPNMRVDDIEVIAKAHELCNRYTLDTIDAGMTIAFAMECFENGIITEEDTDGLELRFGNGDAALEMIHKIAHKEGFGAVLAEGSYRAAKKIGNGAERFALTVKKQGLPMHEPRGKNNIALSYATSPTGADHLEAAHDMPFEDGRWAIPDDYPVGLLEGVPARGLTPEKVRWFVQNQHIYSVLNTLSMCFFTVGPARLFRLKHLVDMIEGTTGWET</sequence>
<dbReference type="AlphaFoldDB" id="X0XCZ5"/>
<dbReference type="PANTHER" id="PTHR30038:SF0">
    <property type="entry name" value="TUNGSTEN-CONTAINING ALDEHYDE FERREDOXIN OXIDOREDUCTASE"/>
    <property type="match status" value="1"/>
</dbReference>
<dbReference type="GO" id="GO:0016625">
    <property type="term" value="F:oxidoreductase activity, acting on the aldehyde or oxo group of donors, iron-sulfur protein as acceptor"/>
    <property type="evidence" value="ECO:0007669"/>
    <property type="project" value="InterPro"/>
</dbReference>
<protein>
    <recommendedName>
        <fullName evidence="1">Aldehyde ferredoxin oxidoreductase C-terminal domain-containing protein</fullName>
    </recommendedName>
</protein>
<reference evidence="2" key="1">
    <citation type="journal article" date="2014" name="Front. Microbiol.">
        <title>High frequency of phylogenetically diverse reductive dehalogenase-homologous genes in deep subseafloor sedimentary metagenomes.</title>
        <authorList>
            <person name="Kawai M."/>
            <person name="Futagami T."/>
            <person name="Toyoda A."/>
            <person name="Takaki Y."/>
            <person name="Nishi S."/>
            <person name="Hori S."/>
            <person name="Arai W."/>
            <person name="Tsubouchi T."/>
            <person name="Morono Y."/>
            <person name="Uchiyama I."/>
            <person name="Ito T."/>
            <person name="Fujiyama A."/>
            <person name="Inagaki F."/>
            <person name="Takami H."/>
        </authorList>
    </citation>
    <scope>NUCLEOTIDE SEQUENCE</scope>
    <source>
        <strain evidence="2">Expedition CK06-06</strain>
    </source>
</reference>
<accession>X0XCZ5</accession>
<dbReference type="EMBL" id="BARS01044951">
    <property type="protein sequence ID" value="GAG41049.1"/>
    <property type="molecule type" value="Genomic_DNA"/>
</dbReference>
<evidence type="ECO:0000313" key="2">
    <source>
        <dbReference type="EMBL" id="GAG41049.1"/>
    </source>
</evidence>